<reference evidence="7" key="1">
    <citation type="submission" date="2020-05" db="EMBL/GenBank/DDBJ databases">
        <authorList>
            <person name="Chiriac C."/>
            <person name="Salcher M."/>
            <person name="Ghai R."/>
            <person name="Kavagutti S V."/>
        </authorList>
    </citation>
    <scope>NUCLEOTIDE SEQUENCE</scope>
</reference>
<feature type="domain" description="DNA methylase N-4/N-6" evidence="4">
    <location>
        <begin position="18"/>
        <end position="73"/>
    </location>
</feature>
<dbReference type="EMBL" id="CAFBMV010000004">
    <property type="protein sequence ID" value="CAB4922040.1"/>
    <property type="molecule type" value="Genomic_DNA"/>
</dbReference>
<keyword evidence="2" id="KW-0489">Methyltransferase</keyword>
<evidence type="ECO:0000256" key="1">
    <source>
        <dbReference type="ARBA" id="ARBA00006594"/>
    </source>
</evidence>
<evidence type="ECO:0000313" key="6">
    <source>
        <dbReference type="EMBL" id="CAB4863262.1"/>
    </source>
</evidence>
<dbReference type="Pfam" id="PF01555">
    <property type="entry name" value="N6_N4_Mtase"/>
    <property type="match status" value="1"/>
</dbReference>
<accession>A0A6J7HXE7</accession>
<evidence type="ECO:0000313" key="8">
    <source>
        <dbReference type="EMBL" id="CAB5058045.1"/>
    </source>
</evidence>
<dbReference type="EMBL" id="CAEZWT010000002">
    <property type="protein sequence ID" value="CAB4655642.1"/>
    <property type="molecule type" value="Genomic_DNA"/>
</dbReference>
<dbReference type="InterPro" id="IPR029063">
    <property type="entry name" value="SAM-dependent_MTases_sf"/>
</dbReference>
<name>A0A6J7HXE7_9ZZZZ</name>
<organism evidence="7">
    <name type="scientific">freshwater metagenome</name>
    <dbReference type="NCBI Taxonomy" id="449393"/>
    <lineage>
        <taxon>unclassified sequences</taxon>
        <taxon>metagenomes</taxon>
        <taxon>ecological metagenomes</taxon>
    </lineage>
</organism>
<dbReference type="EMBL" id="CAFBLE010000004">
    <property type="protein sequence ID" value="CAB4863262.1"/>
    <property type="molecule type" value="Genomic_DNA"/>
</dbReference>
<dbReference type="GO" id="GO:0032259">
    <property type="term" value="P:methylation"/>
    <property type="evidence" value="ECO:0007669"/>
    <property type="project" value="UniProtKB-KW"/>
</dbReference>
<protein>
    <submittedName>
        <fullName evidence="7">Unannotated protein</fullName>
    </submittedName>
</protein>
<comment type="similarity">
    <text evidence="1">Belongs to the N(4)/N(6)-methyltransferase family.</text>
</comment>
<dbReference type="InterPro" id="IPR002052">
    <property type="entry name" value="DNA_methylase_N6_adenine_CS"/>
</dbReference>
<dbReference type="GO" id="GO:0008170">
    <property type="term" value="F:N-methyltransferase activity"/>
    <property type="evidence" value="ECO:0007669"/>
    <property type="project" value="InterPro"/>
</dbReference>
<evidence type="ECO:0000313" key="5">
    <source>
        <dbReference type="EMBL" id="CAB4655642.1"/>
    </source>
</evidence>
<proteinExistence type="inferred from homology"/>
<dbReference type="AlphaFoldDB" id="A0A6J7HXE7"/>
<evidence type="ECO:0000313" key="7">
    <source>
        <dbReference type="EMBL" id="CAB4922040.1"/>
    </source>
</evidence>
<dbReference type="EMBL" id="CAFBQL010000004">
    <property type="protein sequence ID" value="CAB5058045.1"/>
    <property type="molecule type" value="Genomic_DNA"/>
</dbReference>
<dbReference type="InterPro" id="IPR002941">
    <property type="entry name" value="DNA_methylase_N4/N6"/>
</dbReference>
<evidence type="ECO:0000256" key="2">
    <source>
        <dbReference type="ARBA" id="ARBA00022603"/>
    </source>
</evidence>
<dbReference type="PROSITE" id="PS00092">
    <property type="entry name" value="N6_MTASE"/>
    <property type="match status" value="1"/>
</dbReference>
<evidence type="ECO:0000259" key="4">
    <source>
        <dbReference type="Pfam" id="PF01555"/>
    </source>
</evidence>
<dbReference type="GO" id="GO:0003677">
    <property type="term" value="F:DNA binding"/>
    <property type="evidence" value="ECO:0007669"/>
    <property type="project" value="InterPro"/>
</dbReference>
<dbReference type="Gene3D" id="3.40.50.150">
    <property type="entry name" value="Vaccinia Virus protein VP39"/>
    <property type="match status" value="2"/>
</dbReference>
<keyword evidence="3" id="KW-0808">Transferase</keyword>
<dbReference type="SUPFAM" id="SSF53335">
    <property type="entry name" value="S-adenosyl-L-methionine-dependent methyltransferases"/>
    <property type="match status" value="3"/>
</dbReference>
<evidence type="ECO:0000256" key="3">
    <source>
        <dbReference type="ARBA" id="ARBA00022679"/>
    </source>
</evidence>
<sequence>MNLGYIKAQTHGPEYSWHKYWSRKPANVISAYLKNLVPEHGIVIDPFCGSGVVLYEAQKLGFDAIGIDVNPTARAISGFLTHPVKAEEFKNIALNIIEELESKFGAKYMTQNGQKIRYLIHHVQVRCGACSSVNTFDPETHGKNGKKCEECGKKLSFGITNLIGTQIVDLVCIDSLETISSEEIARQTDISSEKFSSIIRFDKTLVNNKRTLTSDKYGVASYFTSRNFSILSEFAEKAHAINNESMKKALLLVLTASSAQASRLIASRGGLKTGGQAWTIPGFWIPPVHLESNPFIHLRARIEKLHSALVHSERELERDTSVKIMAKSAKDGLEELYKTGVKADLVFLDPPYGDSVAFLEFSAIWNAFMDEDVTYGDDISVSDRTNDPMTGEKYLEELTTVFGLVRKILKADGKALLTFNNISFDSWKGIIESFQSAGLVPLEVNYQDPAVISSKSQKALGGSYIGDFYVVYGKDDRKPTRYEDFADALTLYLHKVAGSRGGKVLYPLLQRYALEFWLENNLRAQDLQEIDKLIESKFTKDGSYLVSNSDIDCPTLSQILLEQIQSCGVSQISIDDDFLIKTKVIMREFGTPSFYEIKALLDSVIDKTVKDKAPELQLTFDFN</sequence>
<gene>
    <name evidence="5" type="ORF">UFOPK2289_00092</name>
    <name evidence="6" type="ORF">UFOPK3346_00591</name>
    <name evidence="7" type="ORF">UFOPK3670_00728</name>
    <name evidence="8" type="ORF">UFOPK4308_00794</name>
</gene>